<dbReference type="PRINTS" id="PR00219">
    <property type="entry name" value="SYNAPTOBREVN"/>
</dbReference>
<evidence type="ECO:0000313" key="6">
    <source>
        <dbReference type="EMBL" id="TRZ02115.1"/>
    </source>
</evidence>
<dbReference type="EMBL" id="SRMA01024008">
    <property type="protein sequence ID" value="TRZ02115.1"/>
    <property type="molecule type" value="Genomic_DNA"/>
</dbReference>
<evidence type="ECO:0000256" key="4">
    <source>
        <dbReference type="SAM" id="Phobius"/>
    </source>
</evidence>
<dbReference type="PANTHER" id="PTHR45701">
    <property type="entry name" value="SYNAPTOBREVIN FAMILY MEMBER"/>
    <property type="match status" value="1"/>
</dbReference>
<dbReference type="OrthoDB" id="190375at2759"/>
<evidence type="ECO:0000313" key="7">
    <source>
        <dbReference type="Proteomes" id="UP000316079"/>
    </source>
</evidence>
<dbReference type="GO" id="GO:0016020">
    <property type="term" value="C:membrane"/>
    <property type="evidence" value="ECO:0007669"/>
    <property type="project" value="InterPro"/>
</dbReference>
<dbReference type="AlphaFoldDB" id="A0A553RIV2"/>
<evidence type="ECO:0000256" key="2">
    <source>
        <dbReference type="ARBA" id="ARBA00046280"/>
    </source>
</evidence>
<proteinExistence type="inferred from homology"/>
<name>A0A553RIV2_9TELE</name>
<evidence type="ECO:0000256" key="1">
    <source>
        <dbReference type="ARBA" id="ARBA00008025"/>
    </source>
</evidence>
<dbReference type="Proteomes" id="UP000316079">
    <property type="component" value="Unassembled WGS sequence"/>
</dbReference>
<evidence type="ECO:0000256" key="3">
    <source>
        <dbReference type="PROSITE-ProRule" id="PRU00290"/>
    </source>
</evidence>
<dbReference type="SUPFAM" id="SSF58038">
    <property type="entry name" value="SNARE fusion complex"/>
    <property type="match status" value="1"/>
</dbReference>
<dbReference type="GO" id="GO:0012505">
    <property type="term" value="C:endomembrane system"/>
    <property type="evidence" value="ECO:0007669"/>
    <property type="project" value="UniProtKB-SubCell"/>
</dbReference>
<comment type="subcellular location">
    <subcellularLocation>
        <location evidence="2">Endomembrane system</location>
        <topology evidence="2">Single-pass type IV membrane protein</topology>
    </subcellularLocation>
</comment>
<dbReference type="Pfam" id="PF00957">
    <property type="entry name" value="Synaptobrevin"/>
    <property type="match status" value="1"/>
</dbReference>
<evidence type="ECO:0000259" key="5">
    <source>
        <dbReference type="PROSITE" id="PS50892"/>
    </source>
</evidence>
<keyword evidence="3" id="KW-0175">Coiled coil</keyword>
<feature type="transmembrane region" description="Helical" evidence="4">
    <location>
        <begin position="73"/>
        <end position="92"/>
    </location>
</feature>
<accession>A0A553RIV2</accession>
<feature type="domain" description="V-SNARE coiled-coil homology" evidence="5">
    <location>
        <begin position="7"/>
        <end position="67"/>
    </location>
</feature>
<keyword evidence="4" id="KW-1133">Transmembrane helix</keyword>
<sequence>MENGKSRLHEAQKDVDEVKSIMLQNLDKAEERSGKLHELEIRADDLGLKAQDFSKTVTKVKQKKQWENNKYKVILAAAGAVVLLIIIVVVVLSSI</sequence>
<comment type="caution">
    <text evidence="6">The sequence shown here is derived from an EMBL/GenBank/DDBJ whole genome shotgun (WGS) entry which is preliminary data.</text>
</comment>
<dbReference type="GO" id="GO:0016192">
    <property type="term" value="P:vesicle-mediated transport"/>
    <property type="evidence" value="ECO:0007669"/>
    <property type="project" value="InterPro"/>
</dbReference>
<keyword evidence="4" id="KW-0472">Membrane</keyword>
<gene>
    <name evidence="6" type="ORF">DNTS_031900</name>
</gene>
<keyword evidence="4" id="KW-0812">Transmembrane</keyword>
<protein>
    <recommendedName>
        <fullName evidence="5">V-SNARE coiled-coil homology domain-containing protein</fullName>
    </recommendedName>
</protein>
<comment type="similarity">
    <text evidence="1">Belongs to the synaptobrevin family.</text>
</comment>
<dbReference type="InterPro" id="IPR042855">
    <property type="entry name" value="V_SNARE_CC"/>
</dbReference>
<dbReference type="InterPro" id="IPR016444">
    <property type="entry name" value="Synaptobrevin/VAMP"/>
</dbReference>
<reference evidence="6 7" key="1">
    <citation type="journal article" date="2019" name="Sci. Data">
        <title>Hybrid genome assembly and annotation of Danionella translucida.</title>
        <authorList>
            <person name="Kadobianskyi M."/>
            <person name="Schulze L."/>
            <person name="Schuelke M."/>
            <person name="Judkewitz B."/>
        </authorList>
    </citation>
    <scope>NUCLEOTIDE SEQUENCE [LARGE SCALE GENOMIC DNA]</scope>
    <source>
        <strain evidence="6 7">Bolton</strain>
    </source>
</reference>
<organism evidence="6 7">
    <name type="scientific">Danionella cerebrum</name>
    <dbReference type="NCBI Taxonomy" id="2873325"/>
    <lineage>
        <taxon>Eukaryota</taxon>
        <taxon>Metazoa</taxon>
        <taxon>Chordata</taxon>
        <taxon>Craniata</taxon>
        <taxon>Vertebrata</taxon>
        <taxon>Euteleostomi</taxon>
        <taxon>Actinopterygii</taxon>
        <taxon>Neopterygii</taxon>
        <taxon>Teleostei</taxon>
        <taxon>Ostariophysi</taxon>
        <taxon>Cypriniformes</taxon>
        <taxon>Danionidae</taxon>
        <taxon>Danioninae</taxon>
        <taxon>Danionella</taxon>
    </lineage>
</organism>
<dbReference type="STRING" id="623744.A0A553RIV2"/>
<keyword evidence="7" id="KW-1185">Reference proteome</keyword>
<dbReference type="Gene3D" id="1.20.5.110">
    <property type="match status" value="1"/>
</dbReference>
<dbReference type="InterPro" id="IPR001388">
    <property type="entry name" value="Synaptobrevin-like"/>
</dbReference>
<dbReference type="PROSITE" id="PS50892">
    <property type="entry name" value="V_SNARE"/>
    <property type="match status" value="1"/>
</dbReference>